<dbReference type="HOGENOM" id="CLU_054974_3_3_12"/>
<dbReference type="GO" id="GO:0016740">
    <property type="term" value="F:transferase activity"/>
    <property type="evidence" value="ECO:0007669"/>
    <property type="project" value="UniProtKB-KW"/>
</dbReference>
<dbReference type="GO" id="GO:0005829">
    <property type="term" value="C:cytosol"/>
    <property type="evidence" value="ECO:0007669"/>
    <property type="project" value="TreeGrafter"/>
</dbReference>
<keyword evidence="2" id="KW-0315">Glutamine amidotransferase</keyword>
<keyword evidence="2" id="KW-0808">Transferase</keyword>
<dbReference type="PROSITE" id="PS51273">
    <property type="entry name" value="GATASE_TYPE_1"/>
    <property type="match status" value="1"/>
</dbReference>
<protein>
    <submittedName>
        <fullName evidence="2">Glutamine amidotransferase class-I</fullName>
    </submittedName>
</protein>
<dbReference type="CDD" id="cd01741">
    <property type="entry name" value="GATase1_1"/>
    <property type="match status" value="1"/>
</dbReference>
<feature type="domain" description="Glutamine amidotransferase" evidence="1">
    <location>
        <begin position="46"/>
        <end position="185"/>
    </location>
</feature>
<dbReference type="KEGG" id="tpi:TREPR_2881"/>
<dbReference type="OrthoDB" id="9813383at2"/>
<evidence type="ECO:0000259" key="1">
    <source>
        <dbReference type="Pfam" id="PF00117"/>
    </source>
</evidence>
<name>F5YPB2_TREPZ</name>
<accession>F5YPB2</accession>
<dbReference type="Pfam" id="PF00117">
    <property type="entry name" value="GATase"/>
    <property type="match status" value="1"/>
</dbReference>
<dbReference type="InterPro" id="IPR017926">
    <property type="entry name" value="GATASE"/>
</dbReference>
<dbReference type="Proteomes" id="UP000009223">
    <property type="component" value="Chromosome"/>
</dbReference>
<sequence length="242" mass="27554">MRIHYLQHVPFENPGYILTWAKNHGWGMTNTLLYEYPSGNVPFPLARNYDWLVIMGGPMNIYEDAEYPWLVEEKEFIKHAIDKGKVVIGLCLGAQLLAGVLGGTVTQNPQKEIGWFPVTLSPEARSLPLFSFLPEKPLVFQWHGDTFSTLPAEAVLLASSEACKNQAFMYRDRVFAFQFHLENTFEVISALIENSGNELVDGPWIQSAKEMLGHAEYITQDNSWMDEFLTQLENQGKNNCTY</sequence>
<dbReference type="AlphaFoldDB" id="F5YPB2"/>
<dbReference type="InterPro" id="IPR044992">
    <property type="entry name" value="ChyE-like"/>
</dbReference>
<dbReference type="InterPro" id="IPR029062">
    <property type="entry name" value="Class_I_gatase-like"/>
</dbReference>
<reference evidence="2 3" key="2">
    <citation type="journal article" date="2011" name="ISME J.">
        <title>RNA-seq reveals cooperative metabolic interactions between two termite-gut spirochete species in co-culture.</title>
        <authorList>
            <person name="Rosenthal A.Z."/>
            <person name="Matson E.G."/>
            <person name="Eldar A."/>
            <person name="Leadbetter J.R."/>
        </authorList>
    </citation>
    <scope>NUCLEOTIDE SEQUENCE [LARGE SCALE GENOMIC DNA]</scope>
    <source>
        <strain evidence="3">ATCC BAA-887 / DSM 12427 / ZAS-2</strain>
    </source>
</reference>
<evidence type="ECO:0000313" key="2">
    <source>
        <dbReference type="EMBL" id="AEF86909.1"/>
    </source>
</evidence>
<dbReference type="eggNOG" id="COG0518">
    <property type="taxonomic scope" value="Bacteria"/>
</dbReference>
<keyword evidence="3" id="KW-1185">Reference proteome</keyword>
<dbReference type="PANTHER" id="PTHR42695">
    <property type="entry name" value="GLUTAMINE AMIDOTRANSFERASE YLR126C-RELATED"/>
    <property type="match status" value="1"/>
</dbReference>
<dbReference type="PANTHER" id="PTHR42695:SF5">
    <property type="entry name" value="GLUTAMINE AMIDOTRANSFERASE YLR126C-RELATED"/>
    <property type="match status" value="1"/>
</dbReference>
<proteinExistence type="predicted"/>
<dbReference type="EMBL" id="CP001843">
    <property type="protein sequence ID" value="AEF86909.1"/>
    <property type="molecule type" value="Genomic_DNA"/>
</dbReference>
<evidence type="ECO:0000313" key="3">
    <source>
        <dbReference type="Proteomes" id="UP000009223"/>
    </source>
</evidence>
<reference evidence="3" key="1">
    <citation type="submission" date="2009-12" db="EMBL/GenBank/DDBJ databases">
        <title>Complete sequence of Treponema primitia strain ZAS-2.</title>
        <authorList>
            <person name="Tetu S.G."/>
            <person name="Matson E."/>
            <person name="Ren Q."/>
            <person name="Seshadri R."/>
            <person name="Elbourne L."/>
            <person name="Hassan K.A."/>
            <person name="Durkin A."/>
            <person name="Radune D."/>
            <person name="Mohamoud Y."/>
            <person name="Shay R."/>
            <person name="Jin S."/>
            <person name="Zhang X."/>
            <person name="Lucey K."/>
            <person name="Ballor N.R."/>
            <person name="Ottesen E."/>
            <person name="Rosenthal R."/>
            <person name="Allen A."/>
            <person name="Leadbetter J.R."/>
            <person name="Paulsen I.T."/>
        </authorList>
    </citation>
    <scope>NUCLEOTIDE SEQUENCE [LARGE SCALE GENOMIC DNA]</scope>
    <source>
        <strain evidence="3">ATCC BAA-887 / DSM 12427 / ZAS-2</strain>
    </source>
</reference>
<dbReference type="FunFam" id="3.40.50.880:FF:000033">
    <property type="entry name" value="Glutamine amidotransferase class-I"/>
    <property type="match status" value="1"/>
</dbReference>
<organism evidence="2 3">
    <name type="scientific">Treponema primitia (strain ATCC BAA-887 / DSM 12427 / ZAS-2)</name>
    <dbReference type="NCBI Taxonomy" id="545694"/>
    <lineage>
        <taxon>Bacteria</taxon>
        <taxon>Pseudomonadati</taxon>
        <taxon>Spirochaetota</taxon>
        <taxon>Spirochaetia</taxon>
        <taxon>Spirochaetales</taxon>
        <taxon>Treponemataceae</taxon>
        <taxon>Treponema</taxon>
    </lineage>
</organism>
<dbReference type="SUPFAM" id="SSF52317">
    <property type="entry name" value="Class I glutamine amidotransferase-like"/>
    <property type="match status" value="1"/>
</dbReference>
<dbReference type="Gene3D" id="3.40.50.880">
    <property type="match status" value="1"/>
</dbReference>
<dbReference type="STRING" id="545694.TREPR_2881"/>
<gene>
    <name evidence="2" type="ordered locus">TREPR_2881</name>
</gene>